<evidence type="ECO:0000256" key="2">
    <source>
        <dbReference type="ARBA" id="ARBA00023015"/>
    </source>
</evidence>
<dbReference type="Proteomes" id="UP001370348">
    <property type="component" value="Chromosome"/>
</dbReference>
<evidence type="ECO:0000259" key="6">
    <source>
        <dbReference type="PROSITE" id="PS50931"/>
    </source>
</evidence>
<dbReference type="Gene3D" id="3.40.190.10">
    <property type="entry name" value="Periplasmic binding protein-like II"/>
    <property type="match status" value="2"/>
</dbReference>
<dbReference type="Pfam" id="PF03466">
    <property type="entry name" value="LysR_substrate"/>
    <property type="match status" value="1"/>
</dbReference>
<keyword evidence="4" id="KW-0804">Transcription</keyword>
<gene>
    <name evidence="7" type="primary">gcvA</name>
    <name evidence="7" type="ORF">LZC94_00975</name>
</gene>
<keyword evidence="2" id="KW-0805">Transcription regulation</keyword>
<feature type="domain" description="HTH lysR-type" evidence="6">
    <location>
        <begin position="26"/>
        <end position="83"/>
    </location>
</feature>
<protein>
    <submittedName>
        <fullName evidence="7">Transcriptional regulator GcvA</fullName>
    </submittedName>
</protein>
<dbReference type="InterPro" id="IPR058163">
    <property type="entry name" value="LysR-type_TF_proteobact-type"/>
</dbReference>
<dbReference type="InterPro" id="IPR005119">
    <property type="entry name" value="LysR_subst-bd"/>
</dbReference>
<evidence type="ECO:0000256" key="1">
    <source>
        <dbReference type="ARBA" id="ARBA00009437"/>
    </source>
</evidence>
<evidence type="ECO:0000256" key="4">
    <source>
        <dbReference type="ARBA" id="ARBA00023163"/>
    </source>
</evidence>
<accession>A0ABZ2M374</accession>
<evidence type="ECO:0000256" key="3">
    <source>
        <dbReference type="ARBA" id="ARBA00023125"/>
    </source>
</evidence>
<dbReference type="PROSITE" id="PS50931">
    <property type="entry name" value="HTH_LYSR"/>
    <property type="match status" value="1"/>
</dbReference>
<comment type="similarity">
    <text evidence="1">Belongs to the LysR transcriptional regulatory family.</text>
</comment>
<keyword evidence="8" id="KW-1185">Reference proteome</keyword>
<dbReference type="RefSeq" id="WP_394825486.1">
    <property type="nucleotide sequence ID" value="NZ_CP089984.1"/>
</dbReference>
<dbReference type="InterPro" id="IPR000847">
    <property type="entry name" value="LysR_HTH_N"/>
</dbReference>
<dbReference type="InterPro" id="IPR036390">
    <property type="entry name" value="WH_DNA-bd_sf"/>
</dbReference>
<dbReference type="PANTHER" id="PTHR30537">
    <property type="entry name" value="HTH-TYPE TRANSCRIPTIONAL REGULATOR"/>
    <property type="match status" value="1"/>
</dbReference>
<name>A0ABZ2M374_9BACT</name>
<dbReference type="SUPFAM" id="SSF46785">
    <property type="entry name" value="Winged helix' DNA-binding domain"/>
    <property type="match status" value="1"/>
</dbReference>
<sequence length="334" mass="36908">MAASTNRDNGSKGSEKLNLGGRRPLPPLNALRAFEAAARCGGFHAAGSELRVSANAVGRLVKILEEWLEVALFRRLARGVMLTDAGRDYLERVGALLDQLADATAELQRREASKVLTVSALPSFVARWLIPRLGRLTERHPDLDVRVLASVPQTDFAREEVDVAIRLGPGTYEGLRSDLLLREDFYPVCSPALLARKPRLRKPKDLAKHVLLHDEPERRIPLQIDWRRWLDAVGAHDVEAHRDLCFSYSHMSLQAAAAGQGVALASSALIGDDWTTGRLVRPFGDLSVRGPYGFFLVCPFATAERDKVVAFRRWALEEAQVPGPPSSSRRTSPE</sequence>
<evidence type="ECO:0000256" key="5">
    <source>
        <dbReference type="SAM" id="MobiDB-lite"/>
    </source>
</evidence>
<reference evidence="7 8" key="1">
    <citation type="submission" date="2021-12" db="EMBL/GenBank/DDBJ databases">
        <title>Discovery of the Pendulisporaceae a myxobacterial family with distinct sporulation behavior and unique specialized metabolism.</title>
        <authorList>
            <person name="Garcia R."/>
            <person name="Popoff A."/>
            <person name="Bader C.D."/>
            <person name="Loehr J."/>
            <person name="Walesch S."/>
            <person name="Walt C."/>
            <person name="Boldt J."/>
            <person name="Bunk B."/>
            <person name="Haeckl F.J.F.P.J."/>
            <person name="Gunesch A.P."/>
            <person name="Birkelbach J."/>
            <person name="Nuebel U."/>
            <person name="Pietschmann T."/>
            <person name="Bach T."/>
            <person name="Mueller R."/>
        </authorList>
    </citation>
    <scope>NUCLEOTIDE SEQUENCE [LARGE SCALE GENOMIC DNA]</scope>
    <source>
        <strain evidence="7 8">MSr11954</strain>
    </source>
</reference>
<dbReference type="NCBIfam" id="NF008352">
    <property type="entry name" value="PRK11139.1"/>
    <property type="match status" value="1"/>
</dbReference>
<evidence type="ECO:0000313" key="8">
    <source>
        <dbReference type="Proteomes" id="UP001370348"/>
    </source>
</evidence>
<feature type="region of interest" description="Disordered" evidence="5">
    <location>
        <begin position="1"/>
        <end position="23"/>
    </location>
</feature>
<dbReference type="InterPro" id="IPR036388">
    <property type="entry name" value="WH-like_DNA-bd_sf"/>
</dbReference>
<dbReference type="Gene3D" id="1.10.10.10">
    <property type="entry name" value="Winged helix-like DNA-binding domain superfamily/Winged helix DNA-binding domain"/>
    <property type="match status" value="1"/>
</dbReference>
<organism evidence="7 8">
    <name type="scientific">Pendulispora albinea</name>
    <dbReference type="NCBI Taxonomy" id="2741071"/>
    <lineage>
        <taxon>Bacteria</taxon>
        <taxon>Pseudomonadati</taxon>
        <taxon>Myxococcota</taxon>
        <taxon>Myxococcia</taxon>
        <taxon>Myxococcales</taxon>
        <taxon>Sorangiineae</taxon>
        <taxon>Pendulisporaceae</taxon>
        <taxon>Pendulispora</taxon>
    </lineage>
</organism>
<dbReference type="EMBL" id="CP089984">
    <property type="protein sequence ID" value="WXB15852.1"/>
    <property type="molecule type" value="Genomic_DNA"/>
</dbReference>
<dbReference type="SUPFAM" id="SSF53850">
    <property type="entry name" value="Periplasmic binding protein-like II"/>
    <property type="match status" value="1"/>
</dbReference>
<dbReference type="CDD" id="cd08432">
    <property type="entry name" value="PBP2_GcdR_TrpI_HvrB_AmpR_like"/>
    <property type="match status" value="1"/>
</dbReference>
<dbReference type="PANTHER" id="PTHR30537:SF74">
    <property type="entry name" value="HTH-TYPE TRANSCRIPTIONAL REGULATOR TRPI"/>
    <property type="match status" value="1"/>
</dbReference>
<proteinExistence type="inferred from homology"/>
<keyword evidence="3" id="KW-0238">DNA-binding</keyword>
<dbReference type="Pfam" id="PF00126">
    <property type="entry name" value="HTH_1"/>
    <property type="match status" value="1"/>
</dbReference>
<evidence type="ECO:0000313" key="7">
    <source>
        <dbReference type="EMBL" id="WXB15852.1"/>
    </source>
</evidence>